<reference evidence="2" key="1">
    <citation type="submission" date="2015-10" db="EMBL/GenBank/DDBJ databases">
        <authorList>
            <person name="Luecker S."/>
            <person name="Luecker S."/>
        </authorList>
    </citation>
    <scope>NUCLEOTIDE SEQUENCE [LARGE SCALE GENOMIC DNA]</scope>
</reference>
<dbReference type="EMBL" id="CZPZ01000012">
    <property type="protein sequence ID" value="CUS35733.1"/>
    <property type="molecule type" value="Genomic_DNA"/>
</dbReference>
<name>A0A0S4LDX8_9BACT</name>
<dbReference type="AlphaFoldDB" id="A0A0S4LDX8"/>
<gene>
    <name evidence="1" type="ORF">COMA2_20417</name>
</gene>
<organism evidence="1 2">
    <name type="scientific">Candidatus Nitrospira nitrificans</name>
    <dbReference type="NCBI Taxonomy" id="1742973"/>
    <lineage>
        <taxon>Bacteria</taxon>
        <taxon>Pseudomonadati</taxon>
        <taxon>Nitrospirota</taxon>
        <taxon>Nitrospiria</taxon>
        <taxon>Nitrospirales</taxon>
        <taxon>Nitrospiraceae</taxon>
        <taxon>Nitrospira</taxon>
    </lineage>
</organism>
<accession>A0A0S4LDX8</accession>
<dbReference type="STRING" id="1742973.COMA2_20417"/>
<evidence type="ECO:0000313" key="1">
    <source>
        <dbReference type="EMBL" id="CUS35733.1"/>
    </source>
</evidence>
<proteinExistence type="predicted"/>
<evidence type="ECO:0000313" key="2">
    <source>
        <dbReference type="Proteomes" id="UP000198736"/>
    </source>
</evidence>
<sequence>MHSRLSQCYHSYSLEALAVRQSFGFSYNYDSSPLTKLAP</sequence>
<dbReference type="Proteomes" id="UP000198736">
    <property type="component" value="Unassembled WGS sequence"/>
</dbReference>
<protein>
    <submittedName>
        <fullName evidence="1">Uncharacterized protein</fullName>
    </submittedName>
</protein>
<keyword evidence="2" id="KW-1185">Reference proteome</keyword>